<dbReference type="AlphaFoldDB" id="A0A2P8FAP4"/>
<dbReference type="SMART" id="SM00850">
    <property type="entry name" value="LytTR"/>
    <property type="match status" value="1"/>
</dbReference>
<dbReference type="PANTHER" id="PTHR37299">
    <property type="entry name" value="TRANSCRIPTIONAL REGULATOR-RELATED"/>
    <property type="match status" value="1"/>
</dbReference>
<evidence type="ECO:0000256" key="1">
    <source>
        <dbReference type="PROSITE-ProRule" id="PRU00169"/>
    </source>
</evidence>
<dbReference type="PANTHER" id="PTHR37299:SF1">
    <property type="entry name" value="STAGE 0 SPORULATION PROTEIN A HOMOLOG"/>
    <property type="match status" value="1"/>
</dbReference>
<feature type="domain" description="HTH LytTR-type" evidence="3">
    <location>
        <begin position="154"/>
        <end position="226"/>
    </location>
</feature>
<keyword evidence="1" id="KW-0597">Phosphoprotein</keyword>
<dbReference type="EMBL" id="PYAS01000029">
    <property type="protein sequence ID" value="PSL18791.1"/>
    <property type="molecule type" value="Genomic_DNA"/>
</dbReference>
<dbReference type="InterPro" id="IPR007492">
    <property type="entry name" value="LytTR_DNA-bd_dom"/>
</dbReference>
<feature type="modified residue" description="4-aspartylphosphate" evidence="1">
    <location>
        <position position="55"/>
    </location>
</feature>
<evidence type="ECO:0000313" key="5">
    <source>
        <dbReference type="Proteomes" id="UP000241964"/>
    </source>
</evidence>
<dbReference type="InterPro" id="IPR011006">
    <property type="entry name" value="CheY-like_superfamily"/>
</dbReference>
<dbReference type="Proteomes" id="UP000241964">
    <property type="component" value="Unassembled WGS sequence"/>
</dbReference>
<dbReference type="FunFam" id="3.40.50.2300:FF:000361">
    <property type="entry name" value="Two-component system response regulator"/>
    <property type="match status" value="1"/>
</dbReference>
<dbReference type="SMART" id="SM00448">
    <property type="entry name" value="REC"/>
    <property type="match status" value="1"/>
</dbReference>
<dbReference type="InterPro" id="IPR001789">
    <property type="entry name" value="Sig_transdc_resp-reg_receiver"/>
</dbReference>
<dbReference type="Gene3D" id="2.40.50.1020">
    <property type="entry name" value="LytTr DNA-binding domain"/>
    <property type="match status" value="1"/>
</dbReference>
<dbReference type="Gene3D" id="3.40.50.2300">
    <property type="match status" value="1"/>
</dbReference>
<dbReference type="PROSITE" id="PS50110">
    <property type="entry name" value="RESPONSE_REGULATORY"/>
    <property type="match status" value="1"/>
</dbReference>
<dbReference type="OrthoDB" id="1646880at2"/>
<keyword evidence="5" id="KW-1185">Reference proteome</keyword>
<evidence type="ECO:0000313" key="4">
    <source>
        <dbReference type="EMBL" id="PSL18791.1"/>
    </source>
</evidence>
<evidence type="ECO:0000259" key="2">
    <source>
        <dbReference type="PROSITE" id="PS50110"/>
    </source>
</evidence>
<feature type="domain" description="Response regulatory" evidence="2">
    <location>
        <begin position="2"/>
        <end position="115"/>
    </location>
</feature>
<dbReference type="SUPFAM" id="SSF52172">
    <property type="entry name" value="CheY-like"/>
    <property type="match status" value="1"/>
</dbReference>
<dbReference type="InterPro" id="IPR046947">
    <property type="entry name" value="LytR-like"/>
</dbReference>
<gene>
    <name evidence="4" type="ORF">CLV60_12920</name>
</gene>
<dbReference type="GO" id="GO:0000156">
    <property type="term" value="F:phosphorelay response regulator activity"/>
    <property type="evidence" value="ECO:0007669"/>
    <property type="project" value="InterPro"/>
</dbReference>
<dbReference type="PROSITE" id="PS50930">
    <property type="entry name" value="HTH_LYTTR"/>
    <property type="match status" value="1"/>
</dbReference>
<organism evidence="4 5">
    <name type="scientific">Dyadobacter jiangsuensis</name>
    <dbReference type="NCBI Taxonomy" id="1591085"/>
    <lineage>
        <taxon>Bacteria</taxon>
        <taxon>Pseudomonadati</taxon>
        <taxon>Bacteroidota</taxon>
        <taxon>Cytophagia</taxon>
        <taxon>Cytophagales</taxon>
        <taxon>Spirosomataceae</taxon>
        <taxon>Dyadobacter</taxon>
    </lineage>
</organism>
<accession>A0A2P8FAP4</accession>
<dbReference type="GO" id="GO:0003677">
    <property type="term" value="F:DNA binding"/>
    <property type="evidence" value="ECO:0007669"/>
    <property type="project" value="InterPro"/>
</dbReference>
<name>A0A2P8FAP4_9BACT</name>
<dbReference type="Pfam" id="PF00072">
    <property type="entry name" value="Response_reg"/>
    <property type="match status" value="1"/>
</dbReference>
<proteinExistence type="predicted"/>
<protein>
    <submittedName>
        <fullName evidence="4">LytTR family two component transcriptional regulator</fullName>
    </submittedName>
</protein>
<evidence type="ECO:0000259" key="3">
    <source>
        <dbReference type="PROSITE" id="PS50930"/>
    </source>
</evidence>
<sequence length="262" mass="30027">MRVLIIEDEIKTGRELKAQLEMLDDSIEIAAILPSIKSVVKWFSENSAPDLIFSDIQLADGLSFEIFKQIKPSALVIFCTAYDTYAVRAFETNSVDYLLKPIDEKKLEASLRKYQHMRAVFGGQPDNGGYEQTLTRKMELMLQKLGPGSYKSTLLIHYQDKIIPLKIAEVAYFHFENSVVRAHSFSGQKYVLNQTLDELETLVDGSLFFRANRQFIVNRNSIVNAEHYFTRRLVVKLTIPASEPVIVSKVKSSEFLRWLEVH</sequence>
<reference evidence="4 5" key="1">
    <citation type="submission" date="2018-03" db="EMBL/GenBank/DDBJ databases">
        <title>Genomic Encyclopedia of Archaeal and Bacterial Type Strains, Phase II (KMG-II): from individual species to whole genera.</title>
        <authorList>
            <person name="Goeker M."/>
        </authorList>
    </citation>
    <scope>NUCLEOTIDE SEQUENCE [LARGE SCALE GENOMIC DNA]</scope>
    <source>
        <strain evidence="4 5">DSM 29057</strain>
    </source>
</reference>
<dbReference type="Pfam" id="PF04397">
    <property type="entry name" value="LytTR"/>
    <property type="match status" value="1"/>
</dbReference>
<comment type="caution">
    <text evidence="4">The sequence shown here is derived from an EMBL/GenBank/DDBJ whole genome shotgun (WGS) entry which is preliminary data.</text>
</comment>
<dbReference type="RefSeq" id="WP_106599658.1">
    <property type="nucleotide sequence ID" value="NZ_PYAS01000029.1"/>
</dbReference>